<reference evidence="7 8" key="1">
    <citation type="submission" date="2016-10" db="EMBL/GenBank/DDBJ databases">
        <authorList>
            <person name="de Groot N.N."/>
        </authorList>
    </citation>
    <scope>NUCLEOTIDE SEQUENCE [LARGE SCALE GENOMIC DNA]</scope>
    <source>
        <strain evidence="7 8">DSM 19981</strain>
    </source>
</reference>
<dbReference type="Proteomes" id="UP000199473">
    <property type="component" value="Unassembled WGS sequence"/>
</dbReference>
<dbReference type="GO" id="GO:0016020">
    <property type="term" value="C:membrane"/>
    <property type="evidence" value="ECO:0007669"/>
    <property type="project" value="UniProtKB-SubCell"/>
</dbReference>
<dbReference type="STRING" id="1123062.SAMN02745775_103175"/>
<feature type="domain" description="TMEM205-like" evidence="6">
    <location>
        <begin position="11"/>
        <end position="99"/>
    </location>
</feature>
<dbReference type="AlphaFoldDB" id="A0A1I4A6S5"/>
<evidence type="ECO:0000256" key="4">
    <source>
        <dbReference type="ARBA" id="ARBA00023136"/>
    </source>
</evidence>
<name>A0A1I4A6S5_9PROT</name>
<comment type="subcellular location">
    <subcellularLocation>
        <location evidence="1">Membrane</location>
    </subcellularLocation>
</comment>
<evidence type="ECO:0000256" key="1">
    <source>
        <dbReference type="ARBA" id="ARBA00004370"/>
    </source>
</evidence>
<dbReference type="Pfam" id="PF13664">
    <property type="entry name" value="DUF4149"/>
    <property type="match status" value="1"/>
</dbReference>
<gene>
    <name evidence="7" type="ORF">SAMN02745775_103175</name>
</gene>
<keyword evidence="3 5" id="KW-1133">Transmembrane helix</keyword>
<accession>A0A1I4A6S5</accession>
<feature type="transmembrane region" description="Helical" evidence="5">
    <location>
        <begin position="120"/>
        <end position="138"/>
    </location>
</feature>
<feature type="transmembrane region" description="Helical" evidence="5">
    <location>
        <begin position="51"/>
        <end position="68"/>
    </location>
</feature>
<evidence type="ECO:0000313" key="8">
    <source>
        <dbReference type="Proteomes" id="UP000199473"/>
    </source>
</evidence>
<protein>
    <recommendedName>
        <fullName evidence="6">TMEM205-like domain-containing protein</fullName>
    </recommendedName>
</protein>
<dbReference type="OrthoDB" id="5741001at2"/>
<evidence type="ECO:0000313" key="7">
    <source>
        <dbReference type="EMBL" id="SFK51900.1"/>
    </source>
</evidence>
<dbReference type="InterPro" id="IPR025423">
    <property type="entry name" value="TMEM205-like"/>
</dbReference>
<evidence type="ECO:0000256" key="2">
    <source>
        <dbReference type="ARBA" id="ARBA00022692"/>
    </source>
</evidence>
<dbReference type="EMBL" id="FOSQ01000003">
    <property type="protein sequence ID" value="SFK51900.1"/>
    <property type="molecule type" value="Genomic_DNA"/>
</dbReference>
<dbReference type="RefSeq" id="WP_092959344.1">
    <property type="nucleotide sequence ID" value="NZ_FOSQ01000003.1"/>
</dbReference>
<sequence length="139" mass="14633">MTILATLALFATALLFGGMAFFAALIAPMIFKALPAEMASRFVRAVFPPYYLWVLATSAAACVALFPLSKPDAGMMAAIAGLAFWLRQVLMPRINLLSDAAKAGDADAGRAFDRAHKLSVAANLLQMIVAGVVLAGFVL</sequence>
<keyword evidence="2 5" id="KW-0812">Transmembrane</keyword>
<evidence type="ECO:0000256" key="5">
    <source>
        <dbReference type="SAM" id="Phobius"/>
    </source>
</evidence>
<evidence type="ECO:0000256" key="3">
    <source>
        <dbReference type="ARBA" id="ARBA00022989"/>
    </source>
</evidence>
<proteinExistence type="predicted"/>
<keyword evidence="8" id="KW-1185">Reference proteome</keyword>
<evidence type="ECO:0000259" key="6">
    <source>
        <dbReference type="Pfam" id="PF13664"/>
    </source>
</evidence>
<keyword evidence="4 5" id="KW-0472">Membrane</keyword>
<organism evidence="7 8">
    <name type="scientific">Falsiroseomonas stagni DSM 19981</name>
    <dbReference type="NCBI Taxonomy" id="1123062"/>
    <lineage>
        <taxon>Bacteria</taxon>
        <taxon>Pseudomonadati</taxon>
        <taxon>Pseudomonadota</taxon>
        <taxon>Alphaproteobacteria</taxon>
        <taxon>Acetobacterales</taxon>
        <taxon>Roseomonadaceae</taxon>
        <taxon>Falsiroseomonas</taxon>
    </lineage>
</organism>